<dbReference type="Gene3D" id="1.20.1280.50">
    <property type="match status" value="1"/>
</dbReference>
<evidence type="ECO:0008006" key="6">
    <source>
        <dbReference type="Google" id="ProtNLM"/>
    </source>
</evidence>
<protein>
    <recommendedName>
        <fullName evidence="6">Coronatine-insensitive protein 1</fullName>
    </recommendedName>
</protein>
<reference evidence="4" key="4">
    <citation type="submission" date="2019-03" db="UniProtKB">
        <authorList>
            <consortium name="EnsemblPlants"/>
        </authorList>
    </citation>
    <scope>IDENTIFICATION</scope>
</reference>
<evidence type="ECO:0000256" key="1">
    <source>
        <dbReference type="SAM" id="MobiDB-lite"/>
    </source>
</evidence>
<dbReference type="FunFam" id="3.80.10.10:FF:000124">
    <property type="entry name" value="Coronatine-insensitive protein 1"/>
    <property type="match status" value="1"/>
</dbReference>
<dbReference type="EnsemblPlants" id="AET4Gv20544800.3">
    <property type="protein sequence ID" value="AET4Gv20544800.3"/>
    <property type="gene ID" value="AET4Gv20544800"/>
</dbReference>
<accession>A0A453IFK8</accession>
<feature type="domain" description="Transport inhibitor response 1" evidence="3">
    <location>
        <begin position="159"/>
        <end position="205"/>
    </location>
</feature>
<dbReference type="Gene3D" id="3.80.10.10">
    <property type="entry name" value="Ribonuclease Inhibitor"/>
    <property type="match status" value="1"/>
</dbReference>
<dbReference type="CDD" id="cd22159">
    <property type="entry name" value="F-box_AtTIR1-like"/>
    <property type="match status" value="1"/>
</dbReference>
<dbReference type="PANTHER" id="PTHR16134">
    <property type="entry name" value="F-BOX/TPR REPEAT PROTEIN POF3"/>
    <property type="match status" value="1"/>
</dbReference>
<dbReference type="InterPro" id="IPR032675">
    <property type="entry name" value="LRR_dom_sf"/>
</dbReference>
<proteinExistence type="predicted"/>
<dbReference type="STRING" id="200361.A0A453IFK8"/>
<dbReference type="SUPFAM" id="SSF52047">
    <property type="entry name" value="RNI-like"/>
    <property type="match status" value="1"/>
</dbReference>
<dbReference type="PANTHER" id="PTHR16134:SF43">
    <property type="entry name" value="CORONATINE-INSENSITIVE PROTEIN 1"/>
    <property type="match status" value="1"/>
</dbReference>
<dbReference type="InterPro" id="IPR041101">
    <property type="entry name" value="Transp_inhibit"/>
</dbReference>
<feature type="region of interest" description="Disordered" evidence="1">
    <location>
        <begin position="1"/>
        <end position="96"/>
    </location>
</feature>
<dbReference type="InterPro" id="IPR041567">
    <property type="entry name" value="COI1_F-box"/>
</dbReference>
<evidence type="ECO:0000313" key="5">
    <source>
        <dbReference type="Proteomes" id="UP000015105"/>
    </source>
</evidence>
<dbReference type="Gramene" id="AET4Gv20544800.3">
    <property type="protein sequence ID" value="AET4Gv20544800.3"/>
    <property type="gene ID" value="AET4Gv20544800"/>
</dbReference>
<dbReference type="AlphaFoldDB" id="A0A453IFK8"/>
<reference evidence="5" key="1">
    <citation type="journal article" date="2014" name="Science">
        <title>Ancient hybridizations among the ancestral genomes of bread wheat.</title>
        <authorList>
            <consortium name="International Wheat Genome Sequencing Consortium,"/>
            <person name="Marcussen T."/>
            <person name="Sandve S.R."/>
            <person name="Heier L."/>
            <person name="Spannagl M."/>
            <person name="Pfeifer M."/>
            <person name="Jakobsen K.S."/>
            <person name="Wulff B.B."/>
            <person name="Steuernagel B."/>
            <person name="Mayer K.F."/>
            <person name="Olsen O.A."/>
        </authorList>
    </citation>
    <scope>NUCLEOTIDE SEQUENCE [LARGE SCALE GENOMIC DNA]</scope>
    <source>
        <strain evidence="5">cv. AL8/78</strain>
    </source>
</reference>
<feature type="compositionally biased region" description="Pro residues" evidence="1">
    <location>
        <begin position="50"/>
        <end position="66"/>
    </location>
</feature>
<evidence type="ECO:0000259" key="3">
    <source>
        <dbReference type="Pfam" id="PF18791"/>
    </source>
</evidence>
<sequence length="672" mass="74918">RPPPSRSRTPPAEKGFCVVRTTGRTPENFPIPIPYPLSFSHSTPRRTRPPALPQPPSSQPHPPPHTPVEIRGGTDRGADRGSAPGDGRRDERHLGRTMSLGIPDVALGLVMGCVEDPWDRDAISLVCRHWCKVDALSRKHVTVAMAYSTTPDRLFRRFPCLESLKLKAKPRASMFNLIPEDWGGSASPWIRELSASFHFLKVLHLRRMIVSDDDVAVLVRAKAHMLVSLKLDRCSGFSTSSLALLARCCKKLETLFLEESSVAEKENDEWLRELATSNTVLETLNFFLTDLRASPAYLFLLVRNCRRLKTLKISDCFMSDLVDLFRTAETLQDFAGGSFDDQDQGGNYANYYFPPSVQRLSLLYMGTNEMQILFPYGATLKKLDLQFTFLTTEDHCQLVQRCPNLEVLEVRDVIGDRGLEVVARTCKKLQRLRVERGDDDQGGLEDEQGRVTQVGLMAVAEGCPDLEYWAVHVSDITNAALEAIGAFSKNLNDFRLVLLDREVHITELPLDNGVRALLRGCTKLRRFAFYVRPGALSDIGLSYVGEFGKTVRYMLLGNAGGSDDGLLAFARGCPSLQKLELRSCCFSERALAVAALQLKSLRYLWVQGYKASPTGTDLMAMVRPFWNIEFIAPNQDEPCPEGQAQILAYYSLAGARTDCPHSVIPLYPSVGS</sequence>
<feature type="compositionally biased region" description="Low complexity" evidence="1">
    <location>
        <begin position="1"/>
        <end position="10"/>
    </location>
</feature>
<reference evidence="4" key="3">
    <citation type="journal article" date="2017" name="Nature">
        <title>Genome sequence of the progenitor of the wheat D genome Aegilops tauschii.</title>
        <authorList>
            <person name="Luo M.C."/>
            <person name="Gu Y.Q."/>
            <person name="Puiu D."/>
            <person name="Wang H."/>
            <person name="Twardziok S.O."/>
            <person name="Deal K.R."/>
            <person name="Huo N."/>
            <person name="Zhu T."/>
            <person name="Wang L."/>
            <person name="Wang Y."/>
            <person name="McGuire P.E."/>
            <person name="Liu S."/>
            <person name="Long H."/>
            <person name="Ramasamy R.K."/>
            <person name="Rodriguez J.C."/>
            <person name="Van S.L."/>
            <person name="Yuan L."/>
            <person name="Wang Z."/>
            <person name="Xia Z."/>
            <person name="Xiao L."/>
            <person name="Anderson O.D."/>
            <person name="Ouyang S."/>
            <person name="Liang Y."/>
            <person name="Zimin A.V."/>
            <person name="Pertea G."/>
            <person name="Qi P."/>
            <person name="Bennetzen J.L."/>
            <person name="Dai X."/>
            <person name="Dawson M.W."/>
            <person name="Muller H.G."/>
            <person name="Kugler K."/>
            <person name="Rivarola-Duarte L."/>
            <person name="Spannagl M."/>
            <person name="Mayer K.F.X."/>
            <person name="Lu F.H."/>
            <person name="Bevan M.W."/>
            <person name="Leroy P."/>
            <person name="Li P."/>
            <person name="You F.M."/>
            <person name="Sun Q."/>
            <person name="Liu Z."/>
            <person name="Lyons E."/>
            <person name="Wicker T."/>
            <person name="Salzberg S.L."/>
            <person name="Devos K.M."/>
            <person name="Dvorak J."/>
        </authorList>
    </citation>
    <scope>NUCLEOTIDE SEQUENCE [LARGE SCALE GENOMIC DNA]</scope>
    <source>
        <strain evidence="4">cv. AL8/78</strain>
    </source>
</reference>
<reference evidence="5" key="2">
    <citation type="journal article" date="2017" name="Nat. Plants">
        <title>The Aegilops tauschii genome reveals multiple impacts of transposons.</title>
        <authorList>
            <person name="Zhao G."/>
            <person name="Zou C."/>
            <person name="Li K."/>
            <person name="Wang K."/>
            <person name="Li T."/>
            <person name="Gao L."/>
            <person name="Zhang X."/>
            <person name="Wang H."/>
            <person name="Yang Z."/>
            <person name="Liu X."/>
            <person name="Jiang W."/>
            <person name="Mao L."/>
            <person name="Kong X."/>
            <person name="Jiao Y."/>
            <person name="Jia J."/>
        </authorList>
    </citation>
    <scope>NUCLEOTIDE SEQUENCE [LARGE SCALE GENOMIC DNA]</scope>
    <source>
        <strain evidence="5">cv. AL8/78</strain>
    </source>
</reference>
<organism evidence="4 5">
    <name type="scientific">Aegilops tauschii subsp. strangulata</name>
    <name type="common">Goatgrass</name>
    <dbReference type="NCBI Taxonomy" id="200361"/>
    <lineage>
        <taxon>Eukaryota</taxon>
        <taxon>Viridiplantae</taxon>
        <taxon>Streptophyta</taxon>
        <taxon>Embryophyta</taxon>
        <taxon>Tracheophyta</taxon>
        <taxon>Spermatophyta</taxon>
        <taxon>Magnoliopsida</taxon>
        <taxon>Liliopsida</taxon>
        <taxon>Poales</taxon>
        <taxon>Poaceae</taxon>
        <taxon>BOP clade</taxon>
        <taxon>Pooideae</taxon>
        <taxon>Triticodae</taxon>
        <taxon>Triticeae</taxon>
        <taxon>Triticinae</taxon>
        <taxon>Aegilops</taxon>
    </lineage>
</organism>
<reference evidence="4" key="5">
    <citation type="journal article" date="2021" name="G3 (Bethesda)">
        <title>Aegilops tauschii genome assembly Aet v5.0 features greater sequence contiguity and improved annotation.</title>
        <authorList>
            <person name="Wang L."/>
            <person name="Zhu T."/>
            <person name="Rodriguez J.C."/>
            <person name="Deal K.R."/>
            <person name="Dubcovsky J."/>
            <person name="McGuire P.E."/>
            <person name="Lux T."/>
            <person name="Spannagl M."/>
            <person name="Mayer K.F.X."/>
            <person name="Baldrich P."/>
            <person name="Meyers B.C."/>
            <person name="Huo N."/>
            <person name="Gu Y.Q."/>
            <person name="Zhou H."/>
            <person name="Devos K.M."/>
            <person name="Bennetzen J.L."/>
            <person name="Unver T."/>
            <person name="Budak H."/>
            <person name="Gulick P.J."/>
            <person name="Galiba G."/>
            <person name="Kalapos B."/>
            <person name="Nelson D.R."/>
            <person name="Li P."/>
            <person name="You F.M."/>
            <person name="Luo M.C."/>
            <person name="Dvorak J."/>
        </authorList>
    </citation>
    <scope>NUCLEOTIDE SEQUENCE [LARGE SCALE GENOMIC DNA]</scope>
    <source>
        <strain evidence="4">cv. AL8/78</strain>
    </source>
</reference>
<feature type="domain" description="COI1 F-box" evidence="2">
    <location>
        <begin position="101"/>
        <end position="140"/>
    </location>
</feature>
<dbReference type="Pfam" id="PF18791">
    <property type="entry name" value="Transp_inhibit"/>
    <property type="match status" value="1"/>
</dbReference>
<dbReference type="Proteomes" id="UP000015105">
    <property type="component" value="Chromosome 4D"/>
</dbReference>
<evidence type="ECO:0000259" key="2">
    <source>
        <dbReference type="Pfam" id="PF18511"/>
    </source>
</evidence>
<dbReference type="Pfam" id="PF18511">
    <property type="entry name" value="F-box_5"/>
    <property type="match status" value="1"/>
</dbReference>
<evidence type="ECO:0000313" key="4">
    <source>
        <dbReference type="EnsemblPlants" id="AET4Gv20544800.3"/>
    </source>
</evidence>
<name>A0A453IFK8_AEGTS</name>
<keyword evidence="5" id="KW-1185">Reference proteome</keyword>